<organism evidence="2">
    <name type="scientific">Leviviridae sp</name>
    <dbReference type="NCBI Taxonomy" id="2027243"/>
    <lineage>
        <taxon>Viruses</taxon>
        <taxon>Riboviria</taxon>
        <taxon>Orthornavirae</taxon>
        <taxon>Lenarviricota</taxon>
        <taxon>Leviviricetes</taxon>
        <taxon>Norzivirales</taxon>
        <taxon>Fiersviridae</taxon>
    </lineage>
</organism>
<reference evidence="2" key="1">
    <citation type="submission" date="2019-05" db="EMBL/GenBank/DDBJ databases">
        <title>Metatranscriptomic reconstruction reveals RNA viruses with the potential to shape carbon cycling in soil.</title>
        <authorList>
            <person name="Starr E.P."/>
            <person name="Nuccio E."/>
            <person name="Pett-Ridge J."/>
            <person name="Banfield J.F."/>
            <person name="Firestone M.K."/>
        </authorList>
    </citation>
    <scope>NUCLEOTIDE SEQUENCE</scope>
    <source>
        <strain evidence="2">H2_Bulk_Litter_10_scaffold_491</strain>
    </source>
</reference>
<feature type="non-terminal residue" evidence="2">
    <location>
        <position position="1"/>
    </location>
</feature>
<gene>
    <name evidence="2" type="ORF">H2BulkLitter10491_000001</name>
</gene>
<evidence type="ECO:0000256" key="1">
    <source>
        <dbReference type="SAM" id="Phobius"/>
    </source>
</evidence>
<name>A0A514DD77_9VIRU</name>
<accession>A0A514DD77</accession>
<evidence type="ECO:0000313" key="2">
    <source>
        <dbReference type="EMBL" id="QDH91568.1"/>
    </source>
</evidence>
<feature type="transmembrane region" description="Helical" evidence="1">
    <location>
        <begin position="375"/>
        <end position="397"/>
    </location>
</feature>
<sequence>PALKGWSPDAWIHTVWKGGGRSMTVTTKSRVVDSTWAHSRNLGVDTYASYGGLVETVTGEGHNLSLLGKSDTGGDCLITKAGTVYSPGQMITGNWTGSDYFVTNPSGGAFAATSQPSDLTLKGKGTTAIARTDPTNPVFDASTAIGELYRDGLPKLFGVETWKDRTKLHRGGSSEFLNYQFGWVPLVSDMRSLAYAAINQHKILADYRRGAGKNTRVGYHFPSNTRNGFAAGAISTRTQSGISLGNQNGSRWTREEYDEWFKGSFTYYLPLGNDAFSRAERHAIEARKLLGVRLDPEVVWNLTPWSWATDWFLNTGDIIHNFSALGNDSLVLKYGYMMSRRKYTVETILNGSSSATPGRSLYTSYFFRRIKASPYFGFNATAALSATQSAILVALGINHMR</sequence>
<keyword evidence="1" id="KW-0812">Transmembrane</keyword>
<keyword evidence="1" id="KW-1133">Transmembrane helix</keyword>
<proteinExistence type="predicted"/>
<dbReference type="EMBL" id="MN036321">
    <property type="protein sequence ID" value="QDH91568.1"/>
    <property type="molecule type" value="Genomic_RNA"/>
</dbReference>
<protein>
    <recommendedName>
        <fullName evidence="3">Assembly protein</fullName>
    </recommendedName>
</protein>
<keyword evidence="1" id="KW-0472">Membrane</keyword>
<evidence type="ECO:0008006" key="3">
    <source>
        <dbReference type="Google" id="ProtNLM"/>
    </source>
</evidence>